<name>A0A1X6ZRH5_9RHOB</name>
<keyword evidence="3" id="KW-1185">Reference proteome</keyword>
<evidence type="ECO:0000313" key="2">
    <source>
        <dbReference type="EMBL" id="SLN59459.1"/>
    </source>
</evidence>
<evidence type="ECO:0000256" key="1">
    <source>
        <dbReference type="SAM" id="SignalP"/>
    </source>
</evidence>
<keyword evidence="1" id="KW-0732">Signal</keyword>
<dbReference type="RefSeq" id="WP_139838152.1">
    <property type="nucleotide sequence ID" value="NZ_FWFJ01000028.1"/>
</dbReference>
<evidence type="ECO:0008006" key="4">
    <source>
        <dbReference type="Google" id="ProtNLM"/>
    </source>
</evidence>
<sequence length="134" mass="14506">MPRFVVTLIAIVLIAVTLAGSASAQEVRMFDTKETLDAEIARHLEYGSFSALFSEVAPPSRMSTRRIRILEETYARGGDTILESSCLDRKFLFTNFKSTCTMGGSARASLSACNTNCAKMALGFQASSDFVGCV</sequence>
<accession>A0A1X6ZRH5</accession>
<reference evidence="3" key="1">
    <citation type="submission" date="2017-03" db="EMBL/GenBank/DDBJ databases">
        <authorList>
            <person name="Rodrigo-Torres L."/>
            <person name="Arahal R.D."/>
            <person name="Lucena T."/>
        </authorList>
    </citation>
    <scope>NUCLEOTIDE SEQUENCE [LARGE SCALE GENOMIC DNA]</scope>
    <source>
        <strain evidence="3">CECT 8370</strain>
    </source>
</reference>
<dbReference type="EMBL" id="FWFJ01000028">
    <property type="protein sequence ID" value="SLN59459.1"/>
    <property type="molecule type" value="Genomic_DNA"/>
</dbReference>
<gene>
    <name evidence="2" type="ORF">ROG8370_02739</name>
</gene>
<feature type="chain" id="PRO_5012982160" description="Secreted protein" evidence="1">
    <location>
        <begin position="25"/>
        <end position="134"/>
    </location>
</feature>
<dbReference type="Proteomes" id="UP000194012">
    <property type="component" value="Unassembled WGS sequence"/>
</dbReference>
<evidence type="ECO:0000313" key="3">
    <source>
        <dbReference type="Proteomes" id="UP000194012"/>
    </source>
</evidence>
<dbReference type="AlphaFoldDB" id="A0A1X6ZRH5"/>
<feature type="signal peptide" evidence="1">
    <location>
        <begin position="1"/>
        <end position="24"/>
    </location>
</feature>
<organism evidence="2 3">
    <name type="scientific">Roseovarius gaetbuli</name>
    <dbReference type="NCBI Taxonomy" id="1356575"/>
    <lineage>
        <taxon>Bacteria</taxon>
        <taxon>Pseudomonadati</taxon>
        <taxon>Pseudomonadota</taxon>
        <taxon>Alphaproteobacteria</taxon>
        <taxon>Rhodobacterales</taxon>
        <taxon>Roseobacteraceae</taxon>
        <taxon>Roseovarius</taxon>
    </lineage>
</organism>
<protein>
    <recommendedName>
        <fullName evidence="4">Secreted protein</fullName>
    </recommendedName>
</protein>
<proteinExistence type="predicted"/>